<proteinExistence type="predicted"/>
<evidence type="ECO:0000256" key="1">
    <source>
        <dbReference type="ARBA" id="ARBA00004128"/>
    </source>
</evidence>
<dbReference type="STRING" id="436907.A7TKT2"/>
<dbReference type="eggNOG" id="ENOG502QSRA">
    <property type="taxonomic scope" value="Eukaryota"/>
</dbReference>
<dbReference type="FunCoup" id="A7TKT2">
    <property type="interactions" value="39"/>
</dbReference>
<evidence type="ECO:0000256" key="5">
    <source>
        <dbReference type="ARBA" id="ARBA00023136"/>
    </source>
</evidence>
<dbReference type="GO" id="GO:0042144">
    <property type="term" value="P:vacuole fusion, non-autophagic"/>
    <property type="evidence" value="ECO:0007669"/>
    <property type="project" value="TreeGrafter"/>
</dbReference>
<feature type="domain" description="SPX" evidence="7">
    <location>
        <begin position="1"/>
        <end position="146"/>
    </location>
</feature>
<evidence type="ECO:0000256" key="6">
    <source>
        <dbReference type="SAM" id="Phobius"/>
    </source>
</evidence>
<dbReference type="InterPro" id="IPR051572">
    <property type="entry name" value="VTC_Complex_Subunit"/>
</dbReference>
<evidence type="ECO:0000313" key="8">
    <source>
        <dbReference type="EMBL" id="EDO17087.1"/>
    </source>
</evidence>
<dbReference type="GO" id="GO:0007034">
    <property type="term" value="P:vacuolar transport"/>
    <property type="evidence" value="ECO:0007669"/>
    <property type="project" value="TreeGrafter"/>
</dbReference>
<keyword evidence="2" id="KW-0926">Vacuole</keyword>
<dbReference type="PANTHER" id="PTHR46140">
    <property type="entry name" value="VACUOLAR TRANSPORTER CHAPERONE 1-RELATED"/>
    <property type="match status" value="1"/>
</dbReference>
<sequence>MKFAQSILDKSVPEWKFNNIDYEKLKKLIKEATTASDNDTKNLNKLASSFKEQLENVNLFTSMKVKELSTRLVSIESSILHFKEMKSVSKNVQKNQLRLIMSHLDDCNSEWQKLSRFVILQRIALKKLFKKFTKHYHGGQEEAKDYIEKIKDSPEYKDGYEGISFVNIDLEPFLLEVSLIAAVIHELNTNLKQNSTNNDRENIIDDSKTVNSTLEFDTISLGNSSTVQSFLLSIENIEEFKFMLLKSGYHLVDDEVSFSREVLENSDITSNRTTTSARSITDLRTIIKDQHMKHQAEASQKSCTSTTALCTQSRLVYYLIDSNPSSPLFLENESMNLYPNILLTEKNNFDSKHNVLLCHVGGIRDHFTTNKLSYSYLQDIISKETQEEVNAETNKRNSNPVEKLAVQWISSHNLKILDTSISFNRSRFVKYSDTETYYITLDDEFTFNGKSISHAYVKINKSNSMNSKISVSKTNKKKRSTEFEKLCELIIENKCQCYPLSEVNTEWKIFYQLKDSHDLQADLYSLALQDKYEIEENIRLTTEEFFKIGTQLVLEMCSTDFQAEQQNVDSINPLTVKENGDNVENDVGRVRYWNEFDDGEDFADNGFYVNNSLESQSFLSENAYPKDNGFIKFSKPFINSVYDFCQKFRSTIGLQVGDEYPPLLSFSNGRTKYTSRGSIPSGISSSISNDHFDELLEYERQNIEDSDAIYEYKHDQVVTFMYLTILSVSSVTSGISLGIILALFKGGSSDSNLEVASILTIIIISSLLVSLILNCTSLMLLFSRFTLAPLWHYIISFLLFLLVTCTVCYGIIEIFL</sequence>
<dbReference type="EMBL" id="DS480410">
    <property type="protein sequence ID" value="EDO17087.1"/>
    <property type="molecule type" value="Genomic_DNA"/>
</dbReference>
<gene>
    <name evidence="8" type="ORF">Kpol_1025p6</name>
</gene>
<evidence type="ECO:0000256" key="3">
    <source>
        <dbReference type="ARBA" id="ARBA00022692"/>
    </source>
</evidence>
<dbReference type="InParanoid" id="A7TKT2"/>
<dbReference type="KEGG" id="vpo:Kpol_1025p6"/>
<evidence type="ECO:0000313" key="9">
    <source>
        <dbReference type="Proteomes" id="UP000000267"/>
    </source>
</evidence>
<dbReference type="GO" id="GO:0006799">
    <property type="term" value="P:polyphosphate biosynthetic process"/>
    <property type="evidence" value="ECO:0007669"/>
    <property type="project" value="EnsemblFungi"/>
</dbReference>
<feature type="transmembrane region" description="Helical" evidence="6">
    <location>
        <begin position="790"/>
        <end position="812"/>
    </location>
</feature>
<feature type="transmembrane region" description="Helical" evidence="6">
    <location>
        <begin position="720"/>
        <end position="744"/>
    </location>
</feature>
<dbReference type="OrthoDB" id="5588846at2759"/>
<evidence type="ECO:0000259" key="7">
    <source>
        <dbReference type="PROSITE" id="PS51382"/>
    </source>
</evidence>
<dbReference type="HOGENOM" id="CLU_016933_0_0_1"/>
<dbReference type="GO" id="GO:0000329">
    <property type="term" value="C:fungal-type vacuole membrane"/>
    <property type="evidence" value="ECO:0007669"/>
    <property type="project" value="EnsemblFungi"/>
</dbReference>
<protein>
    <recommendedName>
        <fullName evidence="7">SPX domain-containing protein</fullName>
    </recommendedName>
</protein>
<keyword evidence="5 6" id="KW-0472">Membrane</keyword>
<evidence type="ECO:0000256" key="4">
    <source>
        <dbReference type="ARBA" id="ARBA00022989"/>
    </source>
</evidence>
<accession>A7TKT2</accession>
<name>A7TKT2_VANPO</name>
<dbReference type="GO" id="GO:0016237">
    <property type="term" value="P:microautophagy"/>
    <property type="evidence" value="ECO:0007669"/>
    <property type="project" value="TreeGrafter"/>
</dbReference>
<keyword evidence="9" id="KW-1185">Reference proteome</keyword>
<dbReference type="Proteomes" id="UP000000267">
    <property type="component" value="Unassembled WGS sequence"/>
</dbReference>
<keyword evidence="4 6" id="KW-1133">Transmembrane helix</keyword>
<comment type="subcellular location">
    <subcellularLocation>
        <location evidence="1">Vacuole membrane</location>
        <topology evidence="1">Multi-pass membrane protein</topology>
    </subcellularLocation>
</comment>
<evidence type="ECO:0000256" key="2">
    <source>
        <dbReference type="ARBA" id="ARBA00022554"/>
    </source>
</evidence>
<organism evidence="9">
    <name type="scientific">Vanderwaltozyma polyspora (strain ATCC 22028 / DSM 70294 / BCRC 21397 / CBS 2163 / NBRC 10782 / NRRL Y-8283 / UCD 57-17)</name>
    <name type="common">Kluyveromyces polysporus</name>
    <dbReference type="NCBI Taxonomy" id="436907"/>
    <lineage>
        <taxon>Eukaryota</taxon>
        <taxon>Fungi</taxon>
        <taxon>Dikarya</taxon>
        <taxon>Ascomycota</taxon>
        <taxon>Saccharomycotina</taxon>
        <taxon>Saccharomycetes</taxon>
        <taxon>Saccharomycetales</taxon>
        <taxon>Saccharomycetaceae</taxon>
        <taxon>Vanderwaltozyma</taxon>
    </lineage>
</organism>
<dbReference type="CDD" id="cd14474">
    <property type="entry name" value="SPX_YDR089W"/>
    <property type="match status" value="1"/>
</dbReference>
<dbReference type="OMA" id="IRYWNEF"/>
<reference evidence="8 9" key="1">
    <citation type="journal article" date="2007" name="Proc. Natl. Acad. Sci. U.S.A.">
        <title>Independent sorting-out of thousands of duplicated gene pairs in two yeast species descended from a whole-genome duplication.</title>
        <authorList>
            <person name="Scannell D.R."/>
            <person name="Frank A.C."/>
            <person name="Conant G.C."/>
            <person name="Byrne K.P."/>
            <person name="Woolfit M."/>
            <person name="Wolfe K.H."/>
        </authorList>
    </citation>
    <scope>NUCLEOTIDE SEQUENCE [LARGE SCALE GENOMIC DNA]</scope>
    <source>
        <strain evidence="9">ATCC 22028 / DSM 70294 / BCRC 21397 / CBS 2163 / NBRC 10782 / NRRL Y-8283 / UCD 57-17</strain>
    </source>
</reference>
<dbReference type="GeneID" id="5545277"/>
<feature type="transmembrane region" description="Helical" evidence="6">
    <location>
        <begin position="756"/>
        <end position="784"/>
    </location>
</feature>
<dbReference type="PANTHER" id="PTHR46140:SF1">
    <property type="entry name" value="VACUOLAR TRANSPORTER CHAPERONE COMPLEX SUBUNIT 4-RELATED"/>
    <property type="match status" value="1"/>
</dbReference>
<dbReference type="Pfam" id="PF03105">
    <property type="entry name" value="SPX"/>
    <property type="match status" value="1"/>
</dbReference>
<dbReference type="PROSITE" id="PS51382">
    <property type="entry name" value="SPX"/>
    <property type="match status" value="1"/>
</dbReference>
<dbReference type="GO" id="GO:0033254">
    <property type="term" value="C:vacuolar transporter chaperone complex"/>
    <property type="evidence" value="ECO:0007669"/>
    <property type="project" value="EnsemblFungi"/>
</dbReference>
<keyword evidence="3 6" id="KW-0812">Transmembrane</keyword>
<dbReference type="AlphaFoldDB" id="A7TKT2"/>
<dbReference type="InterPro" id="IPR004331">
    <property type="entry name" value="SPX_dom"/>
</dbReference>
<dbReference type="PhylomeDB" id="A7TKT2"/>
<dbReference type="RefSeq" id="XP_001644945.1">
    <property type="nucleotide sequence ID" value="XM_001644895.1"/>
</dbReference>
<dbReference type="GO" id="GO:0030643">
    <property type="term" value="P:intracellular phosphate ion homeostasis"/>
    <property type="evidence" value="ECO:0007669"/>
    <property type="project" value="EnsemblFungi"/>
</dbReference>